<proteinExistence type="predicted"/>
<feature type="region of interest" description="Disordered" evidence="1">
    <location>
        <begin position="1"/>
        <end position="63"/>
    </location>
</feature>
<feature type="compositionally biased region" description="Basic and acidic residues" evidence="1">
    <location>
        <begin position="23"/>
        <end position="36"/>
    </location>
</feature>
<protein>
    <submittedName>
        <fullName evidence="2">Uncharacterized protein</fullName>
    </submittedName>
</protein>
<evidence type="ECO:0000313" key="2">
    <source>
        <dbReference type="EMBL" id="GAA5050649.1"/>
    </source>
</evidence>
<reference evidence="3" key="1">
    <citation type="journal article" date="2019" name="Int. J. Syst. Evol. Microbiol.">
        <title>The Global Catalogue of Microorganisms (GCM) 10K type strain sequencing project: providing services to taxonomists for standard genome sequencing and annotation.</title>
        <authorList>
            <consortium name="The Broad Institute Genomics Platform"/>
            <consortium name="The Broad Institute Genome Sequencing Center for Infectious Disease"/>
            <person name="Wu L."/>
            <person name="Ma J."/>
        </authorList>
    </citation>
    <scope>NUCLEOTIDE SEQUENCE [LARGE SCALE GENOMIC DNA]</scope>
    <source>
        <strain evidence="3">JCM 18298</strain>
    </source>
</reference>
<accession>A0ABP9K3M6</accession>
<keyword evidence="3" id="KW-1185">Reference proteome</keyword>
<evidence type="ECO:0000256" key="1">
    <source>
        <dbReference type="SAM" id="MobiDB-lite"/>
    </source>
</evidence>
<sequence length="63" mass="6393">MGVIGELFPGQKAADESGQDSDGLPHRPRFELDLDKGVAVVPKSSNPPAEATGTDAGNSDGAD</sequence>
<comment type="caution">
    <text evidence="2">The sequence shown here is derived from an EMBL/GenBank/DDBJ whole genome shotgun (WGS) entry which is preliminary data.</text>
</comment>
<dbReference type="EMBL" id="BAABJM010000002">
    <property type="protein sequence ID" value="GAA5050649.1"/>
    <property type="molecule type" value="Genomic_DNA"/>
</dbReference>
<name>A0ABP9K3M6_9NOCA</name>
<gene>
    <name evidence="2" type="ORF">GCM10023318_21130</name>
</gene>
<organism evidence="2 3">
    <name type="scientific">Nocardia callitridis</name>
    <dbReference type="NCBI Taxonomy" id="648753"/>
    <lineage>
        <taxon>Bacteria</taxon>
        <taxon>Bacillati</taxon>
        <taxon>Actinomycetota</taxon>
        <taxon>Actinomycetes</taxon>
        <taxon>Mycobacteriales</taxon>
        <taxon>Nocardiaceae</taxon>
        <taxon>Nocardia</taxon>
    </lineage>
</organism>
<evidence type="ECO:0000313" key="3">
    <source>
        <dbReference type="Proteomes" id="UP001500603"/>
    </source>
</evidence>
<dbReference type="RefSeq" id="WP_345495064.1">
    <property type="nucleotide sequence ID" value="NZ_BAABJM010000002.1"/>
</dbReference>
<dbReference type="Proteomes" id="UP001500603">
    <property type="component" value="Unassembled WGS sequence"/>
</dbReference>